<sequence length="231" mass="25524">MDGGPILIQQPSKLWSASSQLEDPEDPDASQDASGIPFSDIQSTLLNAVNEVHSSSTASPLQRSSPPPTLANTSSCSSTNWRMQTLEHPVALASHRATTTPYVKAEKIIDCIDTNTSLLFQRMCTLLLTNLSPDEVTSSRKQLKEIALELKGLRELLACVQYGHEGTFTEWKVAIIKVFREIEGRWTLVEAILPPAEKTLELVLYTTDYIFDQHLDSLNTMAQLVTLLGII</sequence>
<feature type="region of interest" description="Disordered" evidence="1">
    <location>
        <begin position="1"/>
        <end position="37"/>
    </location>
</feature>
<evidence type="ECO:0000313" key="2">
    <source>
        <dbReference type="EMBL" id="KAK0496582.1"/>
    </source>
</evidence>
<dbReference type="EMBL" id="JAUEPU010000015">
    <property type="protein sequence ID" value="KAK0496582.1"/>
    <property type="molecule type" value="Genomic_DNA"/>
</dbReference>
<comment type="caution">
    <text evidence="2">The sequence shown here is derived from an EMBL/GenBank/DDBJ whole genome shotgun (WGS) entry which is preliminary data.</text>
</comment>
<organism evidence="2 3">
    <name type="scientific">Armillaria luteobubalina</name>
    <dbReference type="NCBI Taxonomy" id="153913"/>
    <lineage>
        <taxon>Eukaryota</taxon>
        <taxon>Fungi</taxon>
        <taxon>Dikarya</taxon>
        <taxon>Basidiomycota</taxon>
        <taxon>Agaricomycotina</taxon>
        <taxon>Agaricomycetes</taxon>
        <taxon>Agaricomycetidae</taxon>
        <taxon>Agaricales</taxon>
        <taxon>Marasmiineae</taxon>
        <taxon>Physalacriaceae</taxon>
        <taxon>Armillaria</taxon>
    </lineage>
</organism>
<protein>
    <submittedName>
        <fullName evidence="2">Uncharacterized protein</fullName>
    </submittedName>
</protein>
<feature type="compositionally biased region" description="Polar residues" evidence="1">
    <location>
        <begin position="9"/>
        <end position="21"/>
    </location>
</feature>
<keyword evidence="3" id="KW-1185">Reference proteome</keyword>
<gene>
    <name evidence="2" type="ORF">EDD18DRAFT_1353377</name>
</gene>
<proteinExistence type="predicted"/>
<feature type="region of interest" description="Disordered" evidence="1">
    <location>
        <begin position="52"/>
        <end position="77"/>
    </location>
</feature>
<evidence type="ECO:0000313" key="3">
    <source>
        <dbReference type="Proteomes" id="UP001175228"/>
    </source>
</evidence>
<accession>A0AA39Q5F2</accession>
<dbReference type="AlphaFoldDB" id="A0AA39Q5F2"/>
<reference evidence="2" key="1">
    <citation type="submission" date="2023-06" db="EMBL/GenBank/DDBJ databases">
        <authorList>
            <consortium name="Lawrence Berkeley National Laboratory"/>
            <person name="Ahrendt S."/>
            <person name="Sahu N."/>
            <person name="Indic B."/>
            <person name="Wong-Bajracharya J."/>
            <person name="Merenyi Z."/>
            <person name="Ke H.-M."/>
            <person name="Monk M."/>
            <person name="Kocsube S."/>
            <person name="Drula E."/>
            <person name="Lipzen A."/>
            <person name="Balint B."/>
            <person name="Henrissat B."/>
            <person name="Andreopoulos B."/>
            <person name="Martin F.M."/>
            <person name="Harder C.B."/>
            <person name="Rigling D."/>
            <person name="Ford K.L."/>
            <person name="Foster G.D."/>
            <person name="Pangilinan J."/>
            <person name="Papanicolaou A."/>
            <person name="Barry K."/>
            <person name="LaButti K."/>
            <person name="Viragh M."/>
            <person name="Koriabine M."/>
            <person name="Yan M."/>
            <person name="Riley R."/>
            <person name="Champramary S."/>
            <person name="Plett K.L."/>
            <person name="Tsai I.J."/>
            <person name="Slot J."/>
            <person name="Sipos G."/>
            <person name="Plett J."/>
            <person name="Nagy L.G."/>
            <person name="Grigoriev I.V."/>
        </authorList>
    </citation>
    <scope>NUCLEOTIDE SEQUENCE</scope>
    <source>
        <strain evidence="2">HWK02</strain>
    </source>
</reference>
<dbReference type="Proteomes" id="UP001175228">
    <property type="component" value="Unassembled WGS sequence"/>
</dbReference>
<evidence type="ECO:0000256" key="1">
    <source>
        <dbReference type="SAM" id="MobiDB-lite"/>
    </source>
</evidence>
<name>A0AA39Q5F2_9AGAR</name>